<sequence length="215" mass="25033">LRHDEAECIELLVEFRKFICNEKPYKAKFDSQKESSLTWCDVSIVPSQMACERNFSILKWFYGDQRNRLSIKRIESMAKLRMYWLSEIRTELEYYGENLTEEELRACANMATIPVELSSEDDMFDINDSFDNDEYYIINQNTFFLDIDSANSDEFTASETKLDVEDIADLTLSLLILITHFRPQPKPMSSEGHGNMDFEASDIVDKVLGIENINI</sequence>
<evidence type="ECO:0000313" key="1">
    <source>
        <dbReference type="EMBL" id="CAG8832066.1"/>
    </source>
</evidence>
<name>A0ABN7WGY7_GIGMA</name>
<proteinExistence type="predicted"/>
<feature type="non-terminal residue" evidence="1">
    <location>
        <position position="1"/>
    </location>
</feature>
<dbReference type="EMBL" id="CAJVQB010044667">
    <property type="protein sequence ID" value="CAG8832066.1"/>
    <property type="molecule type" value="Genomic_DNA"/>
</dbReference>
<reference evidence="1 2" key="1">
    <citation type="submission" date="2021-06" db="EMBL/GenBank/DDBJ databases">
        <authorList>
            <person name="Kallberg Y."/>
            <person name="Tangrot J."/>
            <person name="Rosling A."/>
        </authorList>
    </citation>
    <scope>NUCLEOTIDE SEQUENCE [LARGE SCALE GENOMIC DNA]</scope>
    <source>
        <strain evidence="1 2">120-4 pot B 10/14</strain>
    </source>
</reference>
<dbReference type="Proteomes" id="UP000789901">
    <property type="component" value="Unassembled WGS sequence"/>
</dbReference>
<dbReference type="SUPFAM" id="SSF53098">
    <property type="entry name" value="Ribonuclease H-like"/>
    <property type="match status" value="1"/>
</dbReference>
<comment type="caution">
    <text evidence="1">The sequence shown here is derived from an EMBL/GenBank/DDBJ whole genome shotgun (WGS) entry which is preliminary data.</text>
</comment>
<evidence type="ECO:0000313" key="2">
    <source>
        <dbReference type="Proteomes" id="UP000789901"/>
    </source>
</evidence>
<protein>
    <submittedName>
        <fullName evidence="1">7492_t:CDS:1</fullName>
    </submittedName>
</protein>
<accession>A0ABN7WGY7</accession>
<organism evidence="1 2">
    <name type="scientific">Gigaspora margarita</name>
    <dbReference type="NCBI Taxonomy" id="4874"/>
    <lineage>
        <taxon>Eukaryota</taxon>
        <taxon>Fungi</taxon>
        <taxon>Fungi incertae sedis</taxon>
        <taxon>Mucoromycota</taxon>
        <taxon>Glomeromycotina</taxon>
        <taxon>Glomeromycetes</taxon>
        <taxon>Diversisporales</taxon>
        <taxon>Gigasporaceae</taxon>
        <taxon>Gigaspora</taxon>
    </lineage>
</organism>
<gene>
    <name evidence="1" type="ORF">GMARGA_LOCUS30894</name>
</gene>
<dbReference type="InterPro" id="IPR012337">
    <property type="entry name" value="RNaseH-like_sf"/>
</dbReference>
<keyword evidence="2" id="KW-1185">Reference proteome</keyword>